<evidence type="ECO:0000313" key="1">
    <source>
        <dbReference type="EMBL" id="GAA5125608.1"/>
    </source>
</evidence>
<dbReference type="RefSeq" id="WP_345606736.1">
    <property type="nucleotide sequence ID" value="NZ_BAABJO010000014.1"/>
</dbReference>
<dbReference type="Proteomes" id="UP001500804">
    <property type="component" value="Unassembled WGS sequence"/>
</dbReference>
<reference evidence="2" key="1">
    <citation type="journal article" date="2019" name="Int. J. Syst. Evol. Microbiol.">
        <title>The Global Catalogue of Microorganisms (GCM) 10K type strain sequencing project: providing services to taxonomists for standard genome sequencing and annotation.</title>
        <authorList>
            <consortium name="The Broad Institute Genomics Platform"/>
            <consortium name="The Broad Institute Genome Sequencing Center for Infectious Disease"/>
            <person name="Wu L."/>
            <person name="Ma J."/>
        </authorList>
    </citation>
    <scope>NUCLEOTIDE SEQUENCE [LARGE SCALE GENOMIC DNA]</scope>
    <source>
        <strain evidence="2">JCM 18302</strain>
    </source>
</reference>
<name>A0ABP9NLK2_9PSEU</name>
<sequence>MVDPAGRSVGRVRDVVLVPDPTRADAPAGTAYRIDGLVVGVPVDGDRLGYGRTVHAPRLLAALFTARRRRQRYIRWADIDHTGPTIVLTADPGRRR</sequence>
<dbReference type="EMBL" id="BAABJO010000014">
    <property type="protein sequence ID" value="GAA5125608.1"/>
    <property type="molecule type" value="Genomic_DNA"/>
</dbReference>
<proteinExistence type="predicted"/>
<evidence type="ECO:0008006" key="3">
    <source>
        <dbReference type="Google" id="ProtNLM"/>
    </source>
</evidence>
<gene>
    <name evidence="1" type="ORF">GCM10023320_40260</name>
</gene>
<accession>A0ABP9NLK2</accession>
<protein>
    <recommendedName>
        <fullName evidence="3">PRC-barrel domain protein</fullName>
    </recommendedName>
</protein>
<organism evidence="1 2">
    <name type="scientific">Pseudonocardia adelaidensis</name>
    <dbReference type="NCBI Taxonomy" id="648754"/>
    <lineage>
        <taxon>Bacteria</taxon>
        <taxon>Bacillati</taxon>
        <taxon>Actinomycetota</taxon>
        <taxon>Actinomycetes</taxon>
        <taxon>Pseudonocardiales</taxon>
        <taxon>Pseudonocardiaceae</taxon>
        <taxon>Pseudonocardia</taxon>
    </lineage>
</organism>
<keyword evidence="2" id="KW-1185">Reference proteome</keyword>
<comment type="caution">
    <text evidence="1">The sequence shown here is derived from an EMBL/GenBank/DDBJ whole genome shotgun (WGS) entry which is preliminary data.</text>
</comment>
<evidence type="ECO:0000313" key="2">
    <source>
        <dbReference type="Proteomes" id="UP001500804"/>
    </source>
</evidence>